<dbReference type="PANTHER" id="PTHR43757">
    <property type="entry name" value="AMINOMETHYLTRANSFERASE"/>
    <property type="match status" value="1"/>
</dbReference>
<evidence type="ECO:0000313" key="3">
    <source>
        <dbReference type="Proteomes" id="UP000276991"/>
    </source>
</evidence>
<accession>A0A498SIG3</accession>
<keyword evidence="3" id="KW-1185">Reference proteome</keyword>
<dbReference type="InterPro" id="IPR027266">
    <property type="entry name" value="TrmE/GcvT-like"/>
</dbReference>
<organism evidence="2 3">
    <name type="scientific">Acanthocheilonema viteae</name>
    <name type="common">Filarial nematode worm</name>
    <name type="synonym">Dipetalonema viteae</name>
    <dbReference type="NCBI Taxonomy" id="6277"/>
    <lineage>
        <taxon>Eukaryota</taxon>
        <taxon>Metazoa</taxon>
        <taxon>Ecdysozoa</taxon>
        <taxon>Nematoda</taxon>
        <taxon>Chromadorea</taxon>
        <taxon>Rhabditida</taxon>
        <taxon>Spirurina</taxon>
        <taxon>Spiruromorpha</taxon>
        <taxon>Filarioidea</taxon>
        <taxon>Onchocercidae</taxon>
        <taxon>Acanthocheilonema</taxon>
    </lineage>
</organism>
<dbReference type="Proteomes" id="UP000276991">
    <property type="component" value="Unassembled WGS sequence"/>
</dbReference>
<dbReference type="InterPro" id="IPR028896">
    <property type="entry name" value="GcvT/YgfZ/DmdA"/>
</dbReference>
<dbReference type="AlphaFoldDB" id="A0A498SIG3"/>
<dbReference type="Gene3D" id="3.30.70.1400">
    <property type="entry name" value="Aminomethyltransferase beta-barrel domains"/>
    <property type="match status" value="1"/>
</dbReference>
<dbReference type="PANTHER" id="PTHR43757:SF15">
    <property type="entry name" value="PYRUVATE DEHYDROGENASE PHOSPHATASE REGULATORY SUBUNIT, MITOCHONDRIAL-LIKE"/>
    <property type="match status" value="1"/>
</dbReference>
<proteinExistence type="predicted"/>
<dbReference type="OrthoDB" id="429143at2759"/>
<evidence type="ECO:0000313" key="2">
    <source>
        <dbReference type="EMBL" id="VBB29742.1"/>
    </source>
</evidence>
<evidence type="ECO:0000259" key="1">
    <source>
        <dbReference type="Pfam" id="PF01571"/>
    </source>
</evidence>
<dbReference type="SUPFAM" id="SSF103025">
    <property type="entry name" value="Folate-binding domain"/>
    <property type="match status" value="1"/>
</dbReference>
<dbReference type="STRING" id="6277.A0A498SIG3"/>
<reference evidence="2 3" key="1">
    <citation type="submission" date="2018-08" db="EMBL/GenBank/DDBJ databases">
        <authorList>
            <person name="Laetsch R D."/>
            <person name="Stevens L."/>
            <person name="Kumar S."/>
            <person name="Blaxter L. M."/>
        </authorList>
    </citation>
    <scope>NUCLEOTIDE SEQUENCE [LARGE SCALE GENOMIC DNA]</scope>
</reference>
<dbReference type="Gene3D" id="3.30.1360.120">
    <property type="entry name" value="Probable tRNA modification gtpase trme, domain 1"/>
    <property type="match status" value="2"/>
</dbReference>
<feature type="domain" description="GCVT N-terminal" evidence="1">
    <location>
        <begin position="48"/>
        <end position="158"/>
    </location>
</feature>
<sequence>MWLSQHILQLIQHTCQRELTFYTSLTFYSGQFLLIRKSEWFKLVNTTHGINVVKFLQYLCSGNIDVPLGSVVYTGMQNEKGGFVSDCAISRLKENLNSTIFCRFFAAVLSVQQLRFHLWLKKWLKKLGHKVYIGSVTRHYAVLDVVGLSSRALMENSQENQCPDVAQNVYMHLMERGKEYGVTHAESVVEKLLIFLCFYLAAICNLLFFNSRIKVLCFETVAIEKFFVCWGQDISTNVTLLECGRTYRVDFNKDFIGKDALLGQKLNGIHKRFVQLFVDNYDLDHDPWPQGGDLIYRYGEPVGRTTQLVMDILLIVR</sequence>
<gene>
    <name evidence="2" type="ORF">NAV_LOCUS4533</name>
</gene>
<dbReference type="InterPro" id="IPR006222">
    <property type="entry name" value="GCVT_N"/>
</dbReference>
<protein>
    <recommendedName>
        <fullName evidence="1">GCVT N-terminal domain-containing protein</fullName>
    </recommendedName>
</protein>
<dbReference type="GO" id="GO:0005739">
    <property type="term" value="C:mitochondrion"/>
    <property type="evidence" value="ECO:0007669"/>
    <property type="project" value="TreeGrafter"/>
</dbReference>
<dbReference type="Pfam" id="PF01571">
    <property type="entry name" value="GCV_T"/>
    <property type="match status" value="1"/>
</dbReference>
<name>A0A498SIG3_ACAVI</name>
<dbReference type="EMBL" id="UPTC01000684">
    <property type="protein sequence ID" value="VBB29742.1"/>
    <property type="molecule type" value="Genomic_DNA"/>
</dbReference>